<evidence type="ECO:0000256" key="4">
    <source>
        <dbReference type="ARBA" id="ARBA00022692"/>
    </source>
</evidence>
<dbReference type="Proteomes" id="UP000262004">
    <property type="component" value="Chromosome"/>
</dbReference>
<dbReference type="GO" id="GO:0055085">
    <property type="term" value="P:transmembrane transport"/>
    <property type="evidence" value="ECO:0007669"/>
    <property type="project" value="InterPro"/>
</dbReference>
<accession>A0A2Z6DX39</accession>
<evidence type="ECO:0000256" key="1">
    <source>
        <dbReference type="ARBA" id="ARBA00004651"/>
    </source>
</evidence>
<dbReference type="PANTHER" id="PTHR30151:SF7">
    <property type="entry name" value="NITRATE IMPORT PERMEASE PROTEIN NRTB"/>
    <property type="match status" value="1"/>
</dbReference>
<keyword evidence="3" id="KW-1003">Cell membrane</keyword>
<name>A0A2Z6DX39_HYDTE</name>
<proteinExistence type="inferred from homology"/>
<evidence type="ECO:0000259" key="8">
    <source>
        <dbReference type="PROSITE" id="PS50928"/>
    </source>
</evidence>
<evidence type="ECO:0000256" key="2">
    <source>
        <dbReference type="ARBA" id="ARBA00022448"/>
    </source>
</evidence>
<dbReference type="RefSeq" id="WP_197713771.1">
    <property type="nucleotide sequence ID" value="NZ_AP018558.1"/>
</dbReference>
<reference evidence="9 10" key="1">
    <citation type="submission" date="2018-04" db="EMBL/GenBank/DDBJ databases">
        <title>Complete genome sequence of Hydrogenophilus thermoluteolus TH-1.</title>
        <authorList>
            <person name="Arai H."/>
        </authorList>
    </citation>
    <scope>NUCLEOTIDE SEQUENCE [LARGE SCALE GENOMIC DNA]</scope>
    <source>
        <strain evidence="9 10">TH-1</strain>
    </source>
</reference>
<dbReference type="EMBL" id="AP018558">
    <property type="protein sequence ID" value="BBD77020.1"/>
    <property type="molecule type" value="Genomic_DNA"/>
</dbReference>
<evidence type="ECO:0000256" key="3">
    <source>
        <dbReference type="ARBA" id="ARBA00022475"/>
    </source>
</evidence>
<dbReference type="Pfam" id="PF00528">
    <property type="entry name" value="BPD_transp_1"/>
    <property type="match status" value="1"/>
</dbReference>
<protein>
    <submittedName>
        <fullName evidence="9">Nitrate ABC transporter, permease component</fullName>
    </submittedName>
</protein>
<dbReference type="CDD" id="cd06261">
    <property type="entry name" value="TM_PBP2"/>
    <property type="match status" value="1"/>
</dbReference>
<dbReference type="SUPFAM" id="SSF161098">
    <property type="entry name" value="MetI-like"/>
    <property type="match status" value="1"/>
</dbReference>
<feature type="domain" description="ABC transmembrane type-1" evidence="8">
    <location>
        <begin position="102"/>
        <end position="296"/>
    </location>
</feature>
<evidence type="ECO:0000256" key="5">
    <source>
        <dbReference type="ARBA" id="ARBA00022989"/>
    </source>
</evidence>
<keyword evidence="4 7" id="KW-0812">Transmembrane</keyword>
<organism evidence="9 10">
    <name type="scientific">Hydrogenophilus thermoluteolus</name>
    <name type="common">Pseudomonas hydrogenothermophila</name>
    <dbReference type="NCBI Taxonomy" id="297"/>
    <lineage>
        <taxon>Bacteria</taxon>
        <taxon>Pseudomonadati</taxon>
        <taxon>Pseudomonadota</taxon>
        <taxon>Hydrogenophilia</taxon>
        <taxon>Hydrogenophilales</taxon>
        <taxon>Hydrogenophilaceae</taxon>
        <taxon>Hydrogenophilus</taxon>
    </lineage>
</organism>
<evidence type="ECO:0000256" key="7">
    <source>
        <dbReference type="RuleBase" id="RU363032"/>
    </source>
</evidence>
<dbReference type="InterPro" id="IPR000515">
    <property type="entry name" value="MetI-like"/>
</dbReference>
<evidence type="ECO:0000313" key="9">
    <source>
        <dbReference type="EMBL" id="BBD77020.1"/>
    </source>
</evidence>
<dbReference type="InterPro" id="IPR035906">
    <property type="entry name" value="MetI-like_sf"/>
</dbReference>
<keyword evidence="6 7" id="KW-0472">Membrane</keyword>
<feature type="transmembrane region" description="Helical" evidence="7">
    <location>
        <begin position="147"/>
        <end position="164"/>
    </location>
</feature>
<dbReference type="PROSITE" id="PS50928">
    <property type="entry name" value="ABC_TM1"/>
    <property type="match status" value="1"/>
</dbReference>
<sequence length="312" mass="34983">MVPFRLPPLRSLLAPLIGLTLFLAVWQGVASQIDTSLGKFPGPIETWQQFTNLIEEYQQEKVREQKFYEQQRIRNEKKLQENPNAKIVWREYRGMPTYLDKIQRSLITVASGFLLGSLIAIPVGLLIGISKTAYSAINPIIQVLKPISPLAWLPLVTIVISAVYESESPLFDKAYLTSMFVVMLCSLWPTIINTAAGVGSVTRDMQNVSRVLRLSPLTHLRKIVLPCTIPSMFTGLRISLGIAWMVLIAAEMLAQNPGLGKFVWDEFQNGSSQSLARIMVAVVTIGIIGFLLDRLMLLAQRWVSWDKTATLR</sequence>
<dbReference type="PANTHER" id="PTHR30151">
    <property type="entry name" value="ALKANE SULFONATE ABC TRANSPORTER-RELATED, MEMBRANE SUBUNIT"/>
    <property type="match status" value="1"/>
</dbReference>
<keyword evidence="2 7" id="KW-0813">Transport</keyword>
<evidence type="ECO:0000313" key="10">
    <source>
        <dbReference type="Proteomes" id="UP000262004"/>
    </source>
</evidence>
<keyword evidence="10" id="KW-1185">Reference proteome</keyword>
<feature type="transmembrane region" description="Helical" evidence="7">
    <location>
        <begin position="105"/>
        <end position="127"/>
    </location>
</feature>
<dbReference type="KEGG" id="htl:HPTL_0752"/>
<feature type="transmembrane region" description="Helical" evidence="7">
    <location>
        <begin position="223"/>
        <end position="254"/>
    </location>
</feature>
<comment type="subcellular location">
    <subcellularLocation>
        <location evidence="1 7">Cell membrane</location>
        <topology evidence="1 7">Multi-pass membrane protein</topology>
    </subcellularLocation>
</comment>
<feature type="transmembrane region" description="Helical" evidence="7">
    <location>
        <begin position="176"/>
        <end position="202"/>
    </location>
</feature>
<dbReference type="Gene3D" id="1.10.3720.10">
    <property type="entry name" value="MetI-like"/>
    <property type="match status" value="1"/>
</dbReference>
<evidence type="ECO:0000256" key="6">
    <source>
        <dbReference type="ARBA" id="ARBA00023136"/>
    </source>
</evidence>
<feature type="transmembrane region" description="Helical" evidence="7">
    <location>
        <begin position="274"/>
        <end position="292"/>
    </location>
</feature>
<dbReference type="AlphaFoldDB" id="A0A2Z6DX39"/>
<gene>
    <name evidence="9" type="ORF">HPTL_0752</name>
</gene>
<keyword evidence="5 7" id="KW-1133">Transmembrane helix</keyword>
<comment type="similarity">
    <text evidence="7">Belongs to the binding-protein-dependent transport system permease family.</text>
</comment>
<dbReference type="GO" id="GO:0005886">
    <property type="term" value="C:plasma membrane"/>
    <property type="evidence" value="ECO:0007669"/>
    <property type="project" value="UniProtKB-SubCell"/>
</dbReference>